<proteinExistence type="predicted"/>
<dbReference type="EMBL" id="BTGU01002168">
    <property type="protein sequence ID" value="GMN34881.1"/>
    <property type="molecule type" value="Genomic_DNA"/>
</dbReference>
<dbReference type="Proteomes" id="UP001187192">
    <property type="component" value="Unassembled WGS sequence"/>
</dbReference>
<evidence type="ECO:0000313" key="1">
    <source>
        <dbReference type="EMBL" id="GMN34881.1"/>
    </source>
</evidence>
<protein>
    <submittedName>
        <fullName evidence="1">Uncharacterized protein</fullName>
    </submittedName>
</protein>
<organism evidence="1 2">
    <name type="scientific">Ficus carica</name>
    <name type="common">Common fig</name>
    <dbReference type="NCBI Taxonomy" id="3494"/>
    <lineage>
        <taxon>Eukaryota</taxon>
        <taxon>Viridiplantae</taxon>
        <taxon>Streptophyta</taxon>
        <taxon>Embryophyta</taxon>
        <taxon>Tracheophyta</taxon>
        <taxon>Spermatophyta</taxon>
        <taxon>Magnoliopsida</taxon>
        <taxon>eudicotyledons</taxon>
        <taxon>Gunneridae</taxon>
        <taxon>Pentapetalae</taxon>
        <taxon>rosids</taxon>
        <taxon>fabids</taxon>
        <taxon>Rosales</taxon>
        <taxon>Moraceae</taxon>
        <taxon>Ficeae</taxon>
        <taxon>Ficus</taxon>
    </lineage>
</organism>
<evidence type="ECO:0000313" key="2">
    <source>
        <dbReference type="Proteomes" id="UP001187192"/>
    </source>
</evidence>
<accession>A0AA88A654</accession>
<sequence>MVSEQCVSGDIECHGIKNSISFNAKGRYSLSLVSSVPEIPRIVMWGLEALDFIRIIIGPPPIVTNFPMAKEDFIIKL</sequence>
<keyword evidence="2" id="KW-1185">Reference proteome</keyword>
<reference evidence="1" key="1">
    <citation type="submission" date="2023-07" db="EMBL/GenBank/DDBJ databases">
        <title>draft genome sequence of fig (Ficus carica).</title>
        <authorList>
            <person name="Takahashi T."/>
            <person name="Nishimura K."/>
        </authorList>
    </citation>
    <scope>NUCLEOTIDE SEQUENCE</scope>
</reference>
<comment type="caution">
    <text evidence="1">The sequence shown here is derived from an EMBL/GenBank/DDBJ whole genome shotgun (WGS) entry which is preliminary data.</text>
</comment>
<name>A0AA88A654_FICCA</name>
<gene>
    <name evidence="1" type="ORF">TIFTF001_042133</name>
</gene>
<dbReference type="AlphaFoldDB" id="A0AA88A654"/>